<name>A0A0X8X208_9SPHI</name>
<dbReference type="Pfam" id="PF14730">
    <property type="entry name" value="DUF4468"/>
    <property type="match status" value="1"/>
</dbReference>
<evidence type="ECO:0000313" key="2">
    <source>
        <dbReference type="Proteomes" id="UP000218263"/>
    </source>
</evidence>
<dbReference type="KEGG" id="mgot:MgSA37_01871"/>
<dbReference type="OrthoDB" id="794676at2"/>
<evidence type="ECO:0000313" key="1">
    <source>
        <dbReference type="EMBL" id="BAU53702.1"/>
    </source>
</evidence>
<gene>
    <name evidence="1" type="ORF">MgSA37_01871</name>
</gene>
<dbReference type="RefSeq" id="WP_096351367.1">
    <property type="nucleotide sequence ID" value="NZ_AP017313.1"/>
</dbReference>
<keyword evidence="2" id="KW-1185">Reference proteome</keyword>
<accession>A0A0X8X208</accession>
<reference evidence="1 2" key="1">
    <citation type="submission" date="2015-12" db="EMBL/GenBank/DDBJ databases">
        <title>Genome sequence of Mucilaginibacter gotjawali.</title>
        <authorList>
            <person name="Lee J.S."/>
            <person name="Lee K.C."/>
            <person name="Kim K.K."/>
            <person name="Lee B.W."/>
        </authorList>
    </citation>
    <scope>NUCLEOTIDE SEQUENCE [LARGE SCALE GENOMIC DNA]</scope>
    <source>
        <strain evidence="1 2">SA3-7</strain>
    </source>
</reference>
<protein>
    <submittedName>
        <fullName evidence="1">Uncharacterized protein</fullName>
    </submittedName>
</protein>
<dbReference type="AlphaFoldDB" id="A0A0X8X208"/>
<dbReference type="InterPro" id="IPR027823">
    <property type="entry name" value="DUF4468"/>
</dbReference>
<organism evidence="1 2">
    <name type="scientific">Mucilaginibacter gotjawali</name>
    <dbReference type="NCBI Taxonomy" id="1550579"/>
    <lineage>
        <taxon>Bacteria</taxon>
        <taxon>Pseudomonadati</taxon>
        <taxon>Bacteroidota</taxon>
        <taxon>Sphingobacteriia</taxon>
        <taxon>Sphingobacteriales</taxon>
        <taxon>Sphingobacteriaceae</taxon>
        <taxon>Mucilaginibacter</taxon>
    </lineage>
</organism>
<proteinExistence type="predicted"/>
<dbReference type="EMBL" id="AP017313">
    <property type="protein sequence ID" value="BAU53702.1"/>
    <property type="molecule type" value="Genomic_DNA"/>
</dbReference>
<sequence>MKTLLIGLVGFLFARNAFAQQALLSFDEHNKYIYYQVVNMPALPADSLRERGEYFLKMAYPKTVVKPAGAESLKGEGKFLTYGGISVMRHEKGEVTYEVNIEFKDQKYRFWLTNFVFTPYQRDRYGNFVPQQGVDIPLETASSRLDKKELAAYLDETGAFCKQWGDKLKSYMLKVPAQKKEEPVKKVVTDKW</sequence>
<dbReference type="Proteomes" id="UP000218263">
    <property type="component" value="Chromosome"/>
</dbReference>